<sequence length="508" mass="55796">MKILPNLLLVGLLVLGLKTQAQYDIVKTENGAISGLKSGDIHIYKGIPFAAPPVGNWRWKAPQPAKNWQGVRKCESFSASPIQSKPAPFYCWTEEFIAPPEPLSEDCLYLNVWTGAKLAYENRPVFVWIYGGGFSSGSAACAIYDGEEMAKKGVVFVSINYRVGALGFMAHPELSKEQNNASGNYGLLDQVAALKWVQNNIAAFGGDPNNVTIAGQSAGSMSVNCLVASPLAKRLFHRAIAQSGGMLSNRIPTSLADAEKMGEAFQKKANAANLAELRKKTPEEILAATQGGIRFGVTLDGHVLPTDIFNHFKEGKHNDVPLMAGWVTGDGSITGGQALSAEKFKQQLREKYGEKADEFLKLFPAATDDEAKATQLKLGLLSFAARSAHLWAGFNKSRAYLYQFTHVPPDKPNFPNYGAFHTSEVPYALHTLHRWNRPWQEVDRQLENNMADYWVNFAKTGNPNAKGLPEWKGHDKKSGVVLELGDNVQERPALFKAEFELLDSVQIK</sequence>
<dbReference type="OrthoDB" id="9775851at2"/>
<feature type="domain" description="Carboxylesterase type B" evidence="4">
    <location>
        <begin position="386"/>
        <end position="489"/>
    </location>
</feature>
<dbReference type="KEGG" id="run:DR864_02485"/>
<evidence type="ECO:0000313" key="6">
    <source>
        <dbReference type="Proteomes" id="UP000251993"/>
    </source>
</evidence>
<dbReference type="InterPro" id="IPR019826">
    <property type="entry name" value="Carboxylesterase_B_AS"/>
</dbReference>
<feature type="chain" id="PRO_5016485159" description="Carboxylic ester hydrolase" evidence="3">
    <location>
        <begin position="24"/>
        <end position="508"/>
    </location>
</feature>
<keyword evidence="3" id="KW-0732">Signal</keyword>
<feature type="domain" description="Carboxylesterase type B" evidence="4">
    <location>
        <begin position="24"/>
        <end position="356"/>
    </location>
</feature>
<evidence type="ECO:0000313" key="5">
    <source>
        <dbReference type="EMBL" id="AXE16675.1"/>
    </source>
</evidence>
<dbReference type="InterPro" id="IPR050309">
    <property type="entry name" value="Type-B_Carboxylest/Lipase"/>
</dbReference>
<dbReference type="Gene3D" id="3.40.50.1820">
    <property type="entry name" value="alpha/beta hydrolase"/>
    <property type="match status" value="1"/>
</dbReference>
<evidence type="ECO:0000259" key="4">
    <source>
        <dbReference type="Pfam" id="PF00135"/>
    </source>
</evidence>
<accession>A0A344TDF4</accession>
<name>A0A344TDF4_9BACT</name>
<feature type="signal peptide" evidence="3">
    <location>
        <begin position="1"/>
        <end position="23"/>
    </location>
</feature>
<evidence type="ECO:0000256" key="3">
    <source>
        <dbReference type="RuleBase" id="RU361235"/>
    </source>
</evidence>
<dbReference type="InterPro" id="IPR002018">
    <property type="entry name" value="CarbesteraseB"/>
</dbReference>
<dbReference type="InterPro" id="IPR029058">
    <property type="entry name" value="AB_hydrolase_fold"/>
</dbReference>
<dbReference type="GO" id="GO:0016787">
    <property type="term" value="F:hydrolase activity"/>
    <property type="evidence" value="ECO:0007669"/>
    <property type="project" value="UniProtKB-KW"/>
</dbReference>
<gene>
    <name evidence="5" type="ORF">DR864_02485</name>
</gene>
<organism evidence="5 6">
    <name type="scientific">Runella rosea</name>
    <dbReference type="NCBI Taxonomy" id="2259595"/>
    <lineage>
        <taxon>Bacteria</taxon>
        <taxon>Pseudomonadati</taxon>
        <taxon>Bacteroidota</taxon>
        <taxon>Cytophagia</taxon>
        <taxon>Cytophagales</taxon>
        <taxon>Spirosomataceae</taxon>
        <taxon>Runella</taxon>
    </lineage>
</organism>
<reference evidence="5 6" key="1">
    <citation type="submission" date="2018-07" db="EMBL/GenBank/DDBJ databases">
        <title>Genome sequencing of Runella.</title>
        <authorList>
            <person name="Baek M.-G."/>
            <person name="Yi H."/>
        </authorList>
    </citation>
    <scope>NUCLEOTIDE SEQUENCE [LARGE SCALE GENOMIC DNA]</scope>
    <source>
        <strain evidence="5 6">HYN0085</strain>
    </source>
</reference>
<dbReference type="Proteomes" id="UP000251993">
    <property type="component" value="Chromosome"/>
</dbReference>
<dbReference type="RefSeq" id="WP_114065462.1">
    <property type="nucleotide sequence ID" value="NZ_CP030850.1"/>
</dbReference>
<comment type="similarity">
    <text evidence="1 3">Belongs to the type-B carboxylesterase/lipase family.</text>
</comment>
<evidence type="ECO:0000256" key="1">
    <source>
        <dbReference type="ARBA" id="ARBA00005964"/>
    </source>
</evidence>
<evidence type="ECO:0000256" key="2">
    <source>
        <dbReference type="ARBA" id="ARBA00022801"/>
    </source>
</evidence>
<proteinExistence type="inferred from homology"/>
<keyword evidence="6" id="KW-1185">Reference proteome</keyword>
<dbReference type="Pfam" id="PF00135">
    <property type="entry name" value="COesterase"/>
    <property type="match status" value="2"/>
</dbReference>
<protein>
    <recommendedName>
        <fullName evidence="3">Carboxylic ester hydrolase</fullName>
        <ecNumber evidence="3">3.1.1.-</ecNumber>
    </recommendedName>
</protein>
<dbReference type="PROSITE" id="PS00122">
    <property type="entry name" value="CARBOXYLESTERASE_B_1"/>
    <property type="match status" value="1"/>
</dbReference>
<dbReference type="SUPFAM" id="SSF53474">
    <property type="entry name" value="alpha/beta-Hydrolases"/>
    <property type="match status" value="1"/>
</dbReference>
<dbReference type="PANTHER" id="PTHR11559">
    <property type="entry name" value="CARBOXYLESTERASE"/>
    <property type="match status" value="1"/>
</dbReference>
<dbReference type="EC" id="3.1.1.-" evidence="3"/>
<dbReference type="AlphaFoldDB" id="A0A344TDF4"/>
<dbReference type="EMBL" id="CP030850">
    <property type="protein sequence ID" value="AXE16675.1"/>
    <property type="molecule type" value="Genomic_DNA"/>
</dbReference>
<keyword evidence="2 3" id="KW-0378">Hydrolase</keyword>